<dbReference type="Pfam" id="PF10543">
    <property type="entry name" value="ORF6N"/>
    <property type="match status" value="1"/>
</dbReference>
<accession>A0A1F6T1T8</accession>
<keyword evidence="3" id="KW-0238">DNA-binding</keyword>
<gene>
    <name evidence="3" type="ORF">A2V91_05295</name>
</gene>
<dbReference type="GO" id="GO:0003677">
    <property type="term" value="F:DNA binding"/>
    <property type="evidence" value="ECO:0007669"/>
    <property type="project" value="UniProtKB-KW"/>
</dbReference>
<feature type="domain" description="KilA-N DNA-binding" evidence="2">
    <location>
        <begin position="10"/>
        <end position="96"/>
    </location>
</feature>
<dbReference type="EMBL" id="MFSR01000055">
    <property type="protein sequence ID" value="OGI38996.1"/>
    <property type="molecule type" value="Genomic_DNA"/>
</dbReference>
<evidence type="ECO:0000259" key="2">
    <source>
        <dbReference type="Pfam" id="PF10543"/>
    </source>
</evidence>
<dbReference type="AlphaFoldDB" id="A0A1F6T1T8"/>
<name>A0A1F6T1T8_9PROT</name>
<feature type="coiled-coil region" evidence="1">
    <location>
        <begin position="116"/>
        <end position="150"/>
    </location>
</feature>
<comment type="caution">
    <text evidence="3">The sequence shown here is derived from an EMBL/GenBank/DDBJ whole genome shotgun (WGS) entry which is preliminary data.</text>
</comment>
<sequence length="173" mass="19975">MVSLEGVVSRIFLVRGQKVMLDGDLATLYGVSTKRLNEQVRRNIRRFPSDFMFQLTKEEAESLRSQNATLKRGRGQHRKYLPYVFTEHGAIMAASVLDSDRAVQISTYVVRAFVQLREMLSSNKELARKLNELERRLTTHDRAITELIEAIRQLMTAPEPKKKRPIGFAPWKD</sequence>
<evidence type="ECO:0000313" key="3">
    <source>
        <dbReference type="EMBL" id="OGI38996.1"/>
    </source>
</evidence>
<reference evidence="3 4" key="1">
    <citation type="journal article" date="2016" name="Nat. Commun.">
        <title>Thousands of microbial genomes shed light on interconnected biogeochemical processes in an aquifer system.</title>
        <authorList>
            <person name="Anantharaman K."/>
            <person name="Brown C.T."/>
            <person name="Hug L.A."/>
            <person name="Sharon I."/>
            <person name="Castelle C.J."/>
            <person name="Probst A.J."/>
            <person name="Thomas B.C."/>
            <person name="Singh A."/>
            <person name="Wilkins M.J."/>
            <person name="Karaoz U."/>
            <person name="Brodie E.L."/>
            <person name="Williams K.H."/>
            <person name="Hubbard S.S."/>
            <person name="Banfield J.F."/>
        </authorList>
    </citation>
    <scope>NUCLEOTIDE SEQUENCE [LARGE SCALE GENOMIC DNA]</scope>
</reference>
<dbReference type="InterPro" id="IPR018873">
    <property type="entry name" value="KilA-N_DNA-bd_domain"/>
</dbReference>
<protein>
    <submittedName>
        <fullName evidence="3">DNA-binding protein</fullName>
    </submittedName>
</protein>
<proteinExistence type="predicted"/>
<evidence type="ECO:0000313" key="4">
    <source>
        <dbReference type="Proteomes" id="UP000179334"/>
    </source>
</evidence>
<organism evidence="3 4">
    <name type="scientific">Candidatus Muproteobacteria bacterium RBG_16_64_10</name>
    <dbReference type="NCBI Taxonomy" id="1817757"/>
    <lineage>
        <taxon>Bacteria</taxon>
        <taxon>Pseudomonadati</taxon>
        <taxon>Pseudomonadota</taxon>
        <taxon>Candidatus Muproteobacteria</taxon>
    </lineage>
</organism>
<dbReference type="Proteomes" id="UP000179334">
    <property type="component" value="Unassembled WGS sequence"/>
</dbReference>
<keyword evidence="1" id="KW-0175">Coiled coil</keyword>
<evidence type="ECO:0000256" key="1">
    <source>
        <dbReference type="SAM" id="Coils"/>
    </source>
</evidence>